<keyword evidence="3" id="KW-1015">Disulfide bond</keyword>
<dbReference type="PROSITE" id="PS51352">
    <property type="entry name" value="THIOREDOXIN_2"/>
    <property type="match status" value="1"/>
</dbReference>
<evidence type="ECO:0000313" key="6">
    <source>
        <dbReference type="EMBL" id="MBC5621224.1"/>
    </source>
</evidence>
<accession>A0ABR7D009</accession>
<sequence length="440" mass="50768">MKNIILTLFLALFFIACTKDEKTTIRFDIRDYDGTYPRINIGFKYQEIRIDSATGKGYIELELQEPAYAKITVRQHDSKLCFLEPGNELTLTYSQKKGEKEIVYRGTLGEENQFLNQVKFYDVVRVDYKNPNIQVIARRADSVLAVNKAKLEKTSYSATFKAWEGKRLQVETWFPVLRTRELDTAVYLQTIRQCFVEDSTYLSLPNYREFLEQYLRTLVRLGHGTKSTLEGEDLADARLKMIFDNFQEPAIVGYLVDATLFHFAERGIERYEKIYNQHVKDAARLALYAEACKKADRIAPGQPCPDFSFADNTGKMVTLADLKGKFVYIDMWATWCGPCKGEMPSLLELEKRFEGKDILFVSLSIDKNKDIELWKQTIENMGLGGIQLHLGENWDWLKIFMPASMSVPRFVLLDREGKFIDANMTRPSDKATAERLEALL</sequence>
<keyword evidence="2" id="KW-0201">Cytochrome c-type biogenesis</keyword>
<dbReference type="RefSeq" id="WP_186975785.1">
    <property type="nucleotide sequence ID" value="NZ_JACOOH010000003.1"/>
</dbReference>
<dbReference type="Gene3D" id="3.40.30.10">
    <property type="entry name" value="Glutaredoxin"/>
    <property type="match status" value="1"/>
</dbReference>
<comment type="caution">
    <text evidence="6">The sequence shown here is derived from an EMBL/GenBank/DDBJ whole genome shotgun (WGS) entry which is preliminary data.</text>
</comment>
<dbReference type="PROSITE" id="PS51257">
    <property type="entry name" value="PROKAR_LIPOPROTEIN"/>
    <property type="match status" value="1"/>
</dbReference>
<keyword evidence="4" id="KW-0676">Redox-active center</keyword>
<organism evidence="6 7">
    <name type="scientific">Butyricimonas hominis</name>
    <dbReference type="NCBI Taxonomy" id="2763032"/>
    <lineage>
        <taxon>Bacteria</taxon>
        <taxon>Pseudomonadati</taxon>
        <taxon>Bacteroidota</taxon>
        <taxon>Bacteroidia</taxon>
        <taxon>Bacteroidales</taxon>
        <taxon>Odoribacteraceae</taxon>
        <taxon>Butyricimonas</taxon>
    </lineage>
</organism>
<evidence type="ECO:0000256" key="2">
    <source>
        <dbReference type="ARBA" id="ARBA00022748"/>
    </source>
</evidence>
<comment type="subcellular location">
    <subcellularLocation>
        <location evidence="1">Cell envelope</location>
    </subcellularLocation>
</comment>
<dbReference type="Pfam" id="PF08534">
    <property type="entry name" value="Redoxin"/>
    <property type="match status" value="1"/>
</dbReference>
<dbReference type="InterPro" id="IPR050553">
    <property type="entry name" value="Thioredoxin_ResA/DsbE_sf"/>
</dbReference>
<keyword evidence="7" id="KW-1185">Reference proteome</keyword>
<evidence type="ECO:0000256" key="1">
    <source>
        <dbReference type="ARBA" id="ARBA00004196"/>
    </source>
</evidence>
<dbReference type="InterPro" id="IPR013766">
    <property type="entry name" value="Thioredoxin_domain"/>
</dbReference>
<proteinExistence type="predicted"/>
<dbReference type="CDD" id="cd02966">
    <property type="entry name" value="TlpA_like_family"/>
    <property type="match status" value="1"/>
</dbReference>
<dbReference type="InterPro" id="IPR036249">
    <property type="entry name" value="Thioredoxin-like_sf"/>
</dbReference>
<dbReference type="EMBL" id="JACOOH010000003">
    <property type="protein sequence ID" value="MBC5621224.1"/>
    <property type="molecule type" value="Genomic_DNA"/>
</dbReference>
<dbReference type="InterPro" id="IPR013740">
    <property type="entry name" value="Redoxin"/>
</dbReference>
<dbReference type="Proteomes" id="UP000646484">
    <property type="component" value="Unassembled WGS sequence"/>
</dbReference>
<protein>
    <submittedName>
        <fullName evidence="6">TlpA family protein disulfide reductase</fullName>
    </submittedName>
</protein>
<dbReference type="PANTHER" id="PTHR42852:SF6">
    <property type="entry name" value="THIOL:DISULFIDE INTERCHANGE PROTEIN DSBE"/>
    <property type="match status" value="1"/>
</dbReference>
<evidence type="ECO:0000313" key="7">
    <source>
        <dbReference type="Proteomes" id="UP000646484"/>
    </source>
</evidence>
<dbReference type="SUPFAM" id="SSF52833">
    <property type="entry name" value="Thioredoxin-like"/>
    <property type="match status" value="1"/>
</dbReference>
<gene>
    <name evidence="6" type="ORF">H8S64_08945</name>
</gene>
<evidence type="ECO:0000256" key="3">
    <source>
        <dbReference type="ARBA" id="ARBA00023157"/>
    </source>
</evidence>
<feature type="domain" description="Thioredoxin" evidence="5">
    <location>
        <begin position="298"/>
        <end position="440"/>
    </location>
</feature>
<reference evidence="6 7" key="1">
    <citation type="submission" date="2020-08" db="EMBL/GenBank/DDBJ databases">
        <title>Genome public.</title>
        <authorList>
            <person name="Liu C."/>
            <person name="Sun Q."/>
        </authorList>
    </citation>
    <scope>NUCLEOTIDE SEQUENCE [LARGE SCALE GENOMIC DNA]</scope>
    <source>
        <strain evidence="6 7">NSJ-56</strain>
    </source>
</reference>
<evidence type="ECO:0000259" key="5">
    <source>
        <dbReference type="PROSITE" id="PS51352"/>
    </source>
</evidence>
<evidence type="ECO:0000256" key="4">
    <source>
        <dbReference type="ARBA" id="ARBA00023284"/>
    </source>
</evidence>
<dbReference type="PANTHER" id="PTHR42852">
    <property type="entry name" value="THIOL:DISULFIDE INTERCHANGE PROTEIN DSBE"/>
    <property type="match status" value="1"/>
</dbReference>
<name>A0ABR7D009_9BACT</name>